<gene>
    <name evidence="2" type="ORF">JQM67_01555</name>
</gene>
<dbReference type="Proteomes" id="UP001299220">
    <property type="component" value="Unassembled WGS sequence"/>
</dbReference>
<protein>
    <recommendedName>
        <fullName evidence="4">Spore coat protein</fullName>
    </recommendedName>
</protein>
<accession>A0ABS9CKF8</accession>
<keyword evidence="3" id="KW-1185">Reference proteome</keyword>
<evidence type="ECO:0000313" key="2">
    <source>
        <dbReference type="EMBL" id="MCF2651297.1"/>
    </source>
</evidence>
<dbReference type="EMBL" id="JAFBIT010000001">
    <property type="protein sequence ID" value="MCF2651297.1"/>
    <property type="molecule type" value="Genomic_DNA"/>
</dbReference>
<reference evidence="2 3" key="1">
    <citation type="submission" date="2020-12" db="EMBL/GenBank/DDBJ databases">
        <title>Whole genome sequences of gut porcine anaerobes.</title>
        <authorList>
            <person name="Kubasova T."/>
            <person name="Jahodarova E."/>
            <person name="Rychlik I."/>
        </authorList>
    </citation>
    <scope>NUCLEOTIDE SEQUENCE [LARGE SCALE GENOMIC DNA]</scope>
    <source>
        <strain evidence="2 3">An867</strain>
    </source>
</reference>
<keyword evidence="1" id="KW-0175">Coiled coil</keyword>
<comment type="caution">
    <text evidence="2">The sequence shown here is derived from an EMBL/GenBank/DDBJ whole genome shotgun (WGS) entry which is preliminary data.</text>
</comment>
<feature type="coiled-coil region" evidence="1">
    <location>
        <begin position="6"/>
        <end position="33"/>
    </location>
</feature>
<sequence length="80" mass="9368">MNESYEQELQQEINFLNDELLFLQNEIAAARNNGDTDEYTRLFRVCLPVQKQYLKLCAEQEKRVQAETEVDPLTAFNTPV</sequence>
<proteinExistence type="predicted"/>
<evidence type="ECO:0000256" key="1">
    <source>
        <dbReference type="SAM" id="Coils"/>
    </source>
</evidence>
<evidence type="ECO:0000313" key="3">
    <source>
        <dbReference type="Proteomes" id="UP001299220"/>
    </source>
</evidence>
<name>A0ABS9CKF8_9FIRM</name>
<evidence type="ECO:0008006" key="4">
    <source>
        <dbReference type="Google" id="ProtNLM"/>
    </source>
</evidence>
<dbReference type="RefSeq" id="WP_235322231.1">
    <property type="nucleotide sequence ID" value="NZ_JAFBIT010000001.1"/>
</dbReference>
<organism evidence="2 3">
    <name type="scientific">Anaeromassilibacillus senegalensis</name>
    <dbReference type="NCBI Taxonomy" id="1673717"/>
    <lineage>
        <taxon>Bacteria</taxon>
        <taxon>Bacillati</taxon>
        <taxon>Bacillota</taxon>
        <taxon>Clostridia</taxon>
        <taxon>Eubacteriales</taxon>
        <taxon>Acutalibacteraceae</taxon>
        <taxon>Anaeromassilibacillus</taxon>
    </lineage>
</organism>